<evidence type="ECO:0000256" key="1">
    <source>
        <dbReference type="SAM" id="MobiDB-lite"/>
    </source>
</evidence>
<reference evidence="3 4" key="1">
    <citation type="submission" date="2020-05" db="EMBL/GenBank/DDBJ databases">
        <title>WGS assembly of Panicum virgatum.</title>
        <authorList>
            <person name="Lovell J.T."/>
            <person name="Jenkins J."/>
            <person name="Shu S."/>
            <person name="Juenger T.E."/>
            <person name="Schmutz J."/>
        </authorList>
    </citation>
    <scope>NUCLEOTIDE SEQUENCE [LARGE SCALE GENOMIC DNA]</scope>
    <source>
        <strain evidence="4">cv. AP13</strain>
    </source>
</reference>
<dbReference type="AlphaFoldDB" id="A0A8T0UYD1"/>
<protein>
    <submittedName>
        <fullName evidence="3">Uncharacterized protein</fullName>
    </submittedName>
</protein>
<evidence type="ECO:0000313" key="4">
    <source>
        <dbReference type="Proteomes" id="UP000823388"/>
    </source>
</evidence>
<accession>A0A8T0UYD1</accession>
<keyword evidence="2" id="KW-0732">Signal</keyword>
<dbReference type="Proteomes" id="UP000823388">
    <property type="component" value="Chromosome 3K"/>
</dbReference>
<feature type="signal peptide" evidence="2">
    <location>
        <begin position="1"/>
        <end position="19"/>
    </location>
</feature>
<dbReference type="EMBL" id="CM029041">
    <property type="protein sequence ID" value="KAG2627870.1"/>
    <property type="molecule type" value="Genomic_DNA"/>
</dbReference>
<feature type="compositionally biased region" description="Pro residues" evidence="1">
    <location>
        <begin position="108"/>
        <end position="121"/>
    </location>
</feature>
<comment type="caution">
    <text evidence="3">The sequence shown here is derived from an EMBL/GenBank/DDBJ whole genome shotgun (WGS) entry which is preliminary data.</text>
</comment>
<feature type="chain" id="PRO_5035925739" evidence="2">
    <location>
        <begin position="20"/>
        <end position="121"/>
    </location>
</feature>
<sequence>MSSRGFGLTKAVLAAAVGAFGGWKCRDKYEEMVGAVKPTSIVARLSRLWDGGGGAEDRRLRQLEEKVRESERLVAESRGDQRKLLAIVEDIQRRLNGRATDSYQHECPPLPPPPPQQPRRP</sequence>
<evidence type="ECO:0000313" key="3">
    <source>
        <dbReference type="EMBL" id="KAG2627870.1"/>
    </source>
</evidence>
<evidence type="ECO:0000256" key="2">
    <source>
        <dbReference type="SAM" id="SignalP"/>
    </source>
</evidence>
<name>A0A8T0UYD1_PANVG</name>
<feature type="region of interest" description="Disordered" evidence="1">
    <location>
        <begin position="98"/>
        <end position="121"/>
    </location>
</feature>
<proteinExistence type="predicted"/>
<keyword evidence="4" id="KW-1185">Reference proteome</keyword>
<organism evidence="3 4">
    <name type="scientific">Panicum virgatum</name>
    <name type="common">Blackwell switchgrass</name>
    <dbReference type="NCBI Taxonomy" id="38727"/>
    <lineage>
        <taxon>Eukaryota</taxon>
        <taxon>Viridiplantae</taxon>
        <taxon>Streptophyta</taxon>
        <taxon>Embryophyta</taxon>
        <taxon>Tracheophyta</taxon>
        <taxon>Spermatophyta</taxon>
        <taxon>Magnoliopsida</taxon>
        <taxon>Liliopsida</taxon>
        <taxon>Poales</taxon>
        <taxon>Poaceae</taxon>
        <taxon>PACMAD clade</taxon>
        <taxon>Panicoideae</taxon>
        <taxon>Panicodae</taxon>
        <taxon>Paniceae</taxon>
        <taxon>Panicinae</taxon>
        <taxon>Panicum</taxon>
        <taxon>Panicum sect. Hiantes</taxon>
    </lineage>
</organism>
<gene>
    <name evidence="3" type="ORF">PVAP13_3KG264857</name>
</gene>